<gene>
    <name evidence="1" type="primary">nuoD</name>
    <name evidence="3" type="ORF">SAMN05661053_1342</name>
</gene>
<protein>
    <recommendedName>
        <fullName evidence="1">NADH-quinone oxidoreductase subunit D</fullName>
        <ecNumber evidence="1">7.1.1.-</ecNumber>
    </recommendedName>
    <alternativeName>
        <fullName evidence="1">NADH dehydrogenase I subunit D</fullName>
    </alternativeName>
    <alternativeName>
        <fullName evidence="1">NDH-1 subunit D</fullName>
    </alternativeName>
</protein>
<dbReference type="SUPFAM" id="SSF56762">
    <property type="entry name" value="HydB/Nqo4-like"/>
    <property type="match status" value="1"/>
</dbReference>
<evidence type="ECO:0000259" key="2">
    <source>
        <dbReference type="Pfam" id="PF00346"/>
    </source>
</evidence>
<keyword evidence="1" id="KW-1278">Translocase</keyword>
<evidence type="ECO:0000313" key="4">
    <source>
        <dbReference type="Proteomes" id="UP000255423"/>
    </source>
</evidence>
<keyword evidence="1" id="KW-0520">NAD</keyword>
<dbReference type="HAMAP" id="MF_01358">
    <property type="entry name" value="NDH1_NuoD"/>
    <property type="match status" value="1"/>
</dbReference>
<reference evidence="3 4" key="1">
    <citation type="submission" date="2017-08" db="EMBL/GenBank/DDBJ databases">
        <authorList>
            <person name="de Groot N.N."/>
        </authorList>
    </citation>
    <scope>NUCLEOTIDE SEQUENCE [LARGE SCALE GENOMIC DNA]</scope>
    <source>
        <strain evidence="3 4">HM2</strain>
    </source>
</reference>
<organism evidence="3 4">
    <name type="scientific">Fibrobacter succinogenes</name>
    <name type="common">Bacteroides succinogenes</name>
    <dbReference type="NCBI Taxonomy" id="833"/>
    <lineage>
        <taxon>Bacteria</taxon>
        <taxon>Pseudomonadati</taxon>
        <taxon>Fibrobacterota</taxon>
        <taxon>Fibrobacteria</taxon>
        <taxon>Fibrobacterales</taxon>
        <taxon>Fibrobacteraceae</taxon>
        <taxon>Fibrobacter</taxon>
    </lineage>
</organism>
<evidence type="ECO:0000256" key="1">
    <source>
        <dbReference type="HAMAP-Rule" id="MF_01358"/>
    </source>
</evidence>
<keyword evidence="1" id="KW-0813">Transport</keyword>
<dbReference type="AlphaFoldDB" id="A0A380RXT9"/>
<name>A0A380RXT9_FIBSU</name>
<dbReference type="EMBL" id="UHJL01000001">
    <property type="protein sequence ID" value="SUQ20089.1"/>
    <property type="molecule type" value="Genomic_DNA"/>
</dbReference>
<dbReference type="Proteomes" id="UP000255423">
    <property type="component" value="Unassembled WGS sequence"/>
</dbReference>
<dbReference type="GO" id="GO:0048038">
    <property type="term" value="F:quinone binding"/>
    <property type="evidence" value="ECO:0007669"/>
    <property type="project" value="UniProtKB-KW"/>
</dbReference>
<evidence type="ECO:0000313" key="3">
    <source>
        <dbReference type="EMBL" id="SUQ20089.1"/>
    </source>
</evidence>
<comment type="function">
    <text evidence="1">NDH-1 shuttles electrons from NADH, via FMN and iron-sulfur (Fe-S) centers, to quinones in the respiratory chain. The immediate electron acceptor for the enzyme in this species is believed to be ubiquinone. Couples the redox reaction to proton translocation (for every two electrons transferred, four hydrogen ions are translocated across the cytoplasmic membrane), and thus conserves the redox energy in a proton gradient.</text>
</comment>
<feature type="domain" description="NADH-quinone oxidoreductase subunit D" evidence="2">
    <location>
        <begin position="127"/>
        <end position="397"/>
    </location>
</feature>
<dbReference type="InterPro" id="IPR022885">
    <property type="entry name" value="NDH1_su_D/H"/>
</dbReference>
<dbReference type="EC" id="7.1.1.-" evidence="1"/>
<dbReference type="OMA" id="YIHRAFE"/>
<accession>A0A380RXT9</accession>
<keyword evidence="1" id="KW-1003">Cell membrane</keyword>
<dbReference type="Pfam" id="PF00346">
    <property type="entry name" value="Complex1_49kDa"/>
    <property type="match status" value="1"/>
</dbReference>
<dbReference type="GO" id="GO:0051287">
    <property type="term" value="F:NAD binding"/>
    <property type="evidence" value="ECO:0007669"/>
    <property type="project" value="InterPro"/>
</dbReference>
<keyword evidence="1" id="KW-0830">Ubiquinone</keyword>
<comment type="subunit">
    <text evidence="1">NDH-1 is composed of 14 different subunits. Subunits NuoB, C, D, E, F, and G constitute the peripheral sector of the complex.</text>
</comment>
<comment type="subcellular location">
    <subcellularLocation>
        <location evidence="1">Cell membrane</location>
        <topology evidence="1">Peripheral membrane protein</topology>
        <orientation evidence="1">Cytoplasmic side</orientation>
    </subcellularLocation>
</comment>
<keyword evidence="1" id="KW-0472">Membrane</keyword>
<dbReference type="InterPro" id="IPR001135">
    <property type="entry name" value="NADH_Q_OxRdtase_suD"/>
</dbReference>
<dbReference type="PANTHER" id="PTHR11993:SF10">
    <property type="entry name" value="NADH DEHYDROGENASE [UBIQUINONE] IRON-SULFUR PROTEIN 2, MITOCHONDRIAL"/>
    <property type="match status" value="1"/>
</dbReference>
<sequence length="397" mass="44245">MIVLDPNGEKLNLMPLNVGPSHPATHGCLRFLTAMDGETIVASVEEIGYLHRGFEKMVERGTWQQVVPYTDRLNYCSAIMNNIAFCRAVENMFGVEIPERSKVLRVIVNELSRINDHFVCVAAAFQDLGGTTPFMYAFNPREEIMCIWEKLTGARLTNSFARIGGLYRDSYEGFEQDVLAALNSTEKALKDLHACLDRNRIFLDRTVGIGKISAEKAISYGWTGPCLRASGVASDLRKDEPYYDYETYDWEVVVGTQGDCNDRLQVRLAEIEESVKIVRQALKRLAPGPVDIVDPRIRVPAHKLAYQDMEGLIGRFKSVYEGIRVPEGEYYCGSECANGELGFTIISDGSGHPYRIKVRPPCLTQFAAFHELVEGGLLADSMAVLSGLNIIAGELDR</sequence>
<dbReference type="GO" id="GO:0050136">
    <property type="term" value="F:NADH dehydrogenase (quinone) (non-electrogenic) activity"/>
    <property type="evidence" value="ECO:0007669"/>
    <property type="project" value="UniProtKB-UniRule"/>
</dbReference>
<comment type="catalytic activity">
    <reaction evidence="1">
        <text>a quinone + NADH + 5 H(+)(in) = a quinol + NAD(+) + 4 H(+)(out)</text>
        <dbReference type="Rhea" id="RHEA:57888"/>
        <dbReference type="ChEBI" id="CHEBI:15378"/>
        <dbReference type="ChEBI" id="CHEBI:24646"/>
        <dbReference type="ChEBI" id="CHEBI:57540"/>
        <dbReference type="ChEBI" id="CHEBI:57945"/>
        <dbReference type="ChEBI" id="CHEBI:132124"/>
    </reaction>
</comment>
<dbReference type="NCBIfam" id="NF004739">
    <property type="entry name" value="PRK06075.1"/>
    <property type="match status" value="1"/>
</dbReference>
<dbReference type="GO" id="GO:0005886">
    <property type="term" value="C:plasma membrane"/>
    <property type="evidence" value="ECO:0007669"/>
    <property type="project" value="UniProtKB-SubCell"/>
</dbReference>
<dbReference type="PANTHER" id="PTHR11993">
    <property type="entry name" value="NADH-UBIQUINONE OXIDOREDUCTASE 49 KDA SUBUNIT"/>
    <property type="match status" value="1"/>
</dbReference>
<comment type="similarity">
    <text evidence="1">Belongs to the complex I 49 kDa subunit family.</text>
</comment>
<keyword evidence="1" id="KW-0874">Quinone</keyword>
<dbReference type="InterPro" id="IPR029014">
    <property type="entry name" value="NiFe-Hase_large"/>
</dbReference>
<dbReference type="Gene3D" id="1.10.645.10">
    <property type="entry name" value="Cytochrome-c3 Hydrogenase, chain B"/>
    <property type="match status" value="1"/>
</dbReference>
<dbReference type="RefSeq" id="WP_014546776.1">
    <property type="nucleotide sequence ID" value="NZ_CACZHM010000017.1"/>
</dbReference>
<proteinExistence type="inferred from homology"/>